<dbReference type="Proteomes" id="UP000595437">
    <property type="component" value="Chromosome 4"/>
</dbReference>
<reference evidence="2" key="1">
    <citation type="submission" date="2021-01" db="EMBL/GenBank/DDBJ databases">
        <title>Caligus Genome Assembly.</title>
        <authorList>
            <person name="Gallardo-Escarate C."/>
        </authorList>
    </citation>
    <scope>NUCLEOTIDE SEQUENCE [LARGE SCALE GENOMIC DNA]</scope>
</reference>
<dbReference type="EMBL" id="CP045893">
    <property type="protein sequence ID" value="QQP53548.1"/>
    <property type="molecule type" value="Genomic_DNA"/>
</dbReference>
<keyword evidence="2" id="KW-1185">Reference proteome</keyword>
<organism evidence="1 2">
    <name type="scientific">Caligus rogercresseyi</name>
    <name type="common">Sea louse</name>
    <dbReference type="NCBI Taxonomy" id="217165"/>
    <lineage>
        <taxon>Eukaryota</taxon>
        <taxon>Metazoa</taxon>
        <taxon>Ecdysozoa</taxon>
        <taxon>Arthropoda</taxon>
        <taxon>Crustacea</taxon>
        <taxon>Multicrustacea</taxon>
        <taxon>Hexanauplia</taxon>
        <taxon>Copepoda</taxon>
        <taxon>Siphonostomatoida</taxon>
        <taxon>Caligidae</taxon>
        <taxon>Caligus</taxon>
    </lineage>
</organism>
<evidence type="ECO:0000313" key="2">
    <source>
        <dbReference type="Proteomes" id="UP000595437"/>
    </source>
</evidence>
<name>A0A7T8KCU1_CALRO</name>
<accession>A0A7T8KCU1</accession>
<protein>
    <submittedName>
        <fullName evidence="1">Uncharacterized protein</fullName>
    </submittedName>
</protein>
<evidence type="ECO:0000313" key="1">
    <source>
        <dbReference type="EMBL" id="QQP53548.1"/>
    </source>
</evidence>
<dbReference type="AlphaFoldDB" id="A0A7T8KCU1"/>
<proteinExistence type="predicted"/>
<sequence length="53" mass="5932">MKAAYFHYFGSKGGGLRKDLGTTHQLHKLPHRLDSVVGWQAREHAICGAHDMT</sequence>
<gene>
    <name evidence="1" type="ORF">FKW44_006060</name>
</gene>